<gene>
    <name evidence="1" type="ORF">LCGC14_1889980</name>
</gene>
<evidence type="ECO:0000313" key="1">
    <source>
        <dbReference type="EMBL" id="KKL91906.1"/>
    </source>
</evidence>
<protein>
    <submittedName>
        <fullName evidence="1">Uncharacterized protein</fullName>
    </submittedName>
</protein>
<sequence>MSFLRSLRDADEDYYIVGTDSLKYNSFRSEADKTYLCPPATHEKYIPFIK</sequence>
<dbReference type="Gene3D" id="3.40.50.20">
    <property type="match status" value="1"/>
</dbReference>
<feature type="non-terminal residue" evidence="1">
    <location>
        <position position="50"/>
    </location>
</feature>
<dbReference type="AlphaFoldDB" id="A0A0F9GMY7"/>
<proteinExistence type="predicted"/>
<accession>A0A0F9GMY7</accession>
<dbReference type="EMBL" id="LAZR01019610">
    <property type="protein sequence ID" value="KKL91906.1"/>
    <property type="molecule type" value="Genomic_DNA"/>
</dbReference>
<reference evidence="1" key="1">
    <citation type="journal article" date="2015" name="Nature">
        <title>Complex archaea that bridge the gap between prokaryotes and eukaryotes.</title>
        <authorList>
            <person name="Spang A."/>
            <person name="Saw J.H."/>
            <person name="Jorgensen S.L."/>
            <person name="Zaremba-Niedzwiedzka K."/>
            <person name="Martijn J."/>
            <person name="Lind A.E."/>
            <person name="van Eijk R."/>
            <person name="Schleper C."/>
            <person name="Guy L."/>
            <person name="Ettema T.J."/>
        </authorList>
    </citation>
    <scope>NUCLEOTIDE SEQUENCE</scope>
</reference>
<organism evidence="1">
    <name type="scientific">marine sediment metagenome</name>
    <dbReference type="NCBI Taxonomy" id="412755"/>
    <lineage>
        <taxon>unclassified sequences</taxon>
        <taxon>metagenomes</taxon>
        <taxon>ecological metagenomes</taxon>
    </lineage>
</organism>
<name>A0A0F9GMY7_9ZZZZ</name>
<comment type="caution">
    <text evidence="1">The sequence shown here is derived from an EMBL/GenBank/DDBJ whole genome shotgun (WGS) entry which is preliminary data.</text>
</comment>